<reference evidence="2" key="1">
    <citation type="submission" date="2021-03" db="EMBL/GenBank/DDBJ databases">
        <title>Draft genome sequence of rust myrtle Austropuccinia psidii MF-1, a brazilian biotype.</title>
        <authorList>
            <person name="Quecine M.C."/>
            <person name="Pachon D.M.R."/>
            <person name="Bonatelli M.L."/>
            <person name="Correr F.H."/>
            <person name="Franceschini L.M."/>
            <person name="Leite T.F."/>
            <person name="Margarido G.R.A."/>
            <person name="Almeida C.A."/>
            <person name="Ferrarezi J.A."/>
            <person name="Labate C.A."/>
        </authorList>
    </citation>
    <scope>NUCLEOTIDE SEQUENCE</scope>
    <source>
        <strain evidence="2">MF-1</strain>
    </source>
</reference>
<evidence type="ECO:0000256" key="1">
    <source>
        <dbReference type="SAM" id="MobiDB-lite"/>
    </source>
</evidence>
<dbReference type="EMBL" id="AVOT02032104">
    <property type="protein sequence ID" value="MBW0525828.1"/>
    <property type="molecule type" value="Genomic_DNA"/>
</dbReference>
<name>A0A9Q3EPU4_9BASI</name>
<dbReference type="OrthoDB" id="3419692at2759"/>
<keyword evidence="3" id="KW-1185">Reference proteome</keyword>
<proteinExistence type="predicted"/>
<feature type="region of interest" description="Disordered" evidence="1">
    <location>
        <begin position="28"/>
        <end position="69"/>
    </location>
</feature>
<gene>
    <name evidence="2" type="ORF">O181_065543</name>
</gene>
<feature type="compositionally biased region" description="Basic and acidic residues" evidence="1">
    <location>
        <begin position="28"/>
        <end position="37"/>
    </location>
</feature>
<evidence type="ECO:0000313" key="2">
    <source>
        <dbReference type="EMBL" id="MBW0525828.1"/>
    </source>
</evidence>
<feature type="compositionally biased region" description="Polar residues" evidence="1">
    <location>
        <begin position="53"/>
        <end position="69"/>
    </location>
</feature>
<accession>A0A9Q3EPU4</accession>
<protein>
    <submittedName>
        <fullName evidence="2">Uncharacterized protein</fullName>
    </submittedName>
</protein>
<dbReference type="AlphaFoldDB" id="A0A9Q3EPU4"/>
<dbReference type="Proteomes" id="UP000765509">
    <property type="component" value="Unassembled WGS sequence"/>
</dbReference>
<sequence length="163" mass="18251">MHNSKFIFKIIVAYLGISRTILKGIGKDDAEEEKNSVEEEGSYGTEAAPDLVGQSQSTGGPTLAQSHQPVSYNSEPYLLEIMQQMTQMISRLQEYSSSEASRPLAFKTPSIKAPDCFDGTQPFKLRSFIQSCQLIFQNDKENFFKTKNKVLYSTSFLTGKDVE</sequence>
<organism evidence="2 3">
    <name type="scientific">Austropuccinia psidii MF-1</name>
    <dbReference type="NCBI Taxonomy" id="1389203"/>
    <lineage>
        <taxon>Eukaryota</taxon>
        <taxon>Fungi</taxon>
        <taxon>Dikarya</taxon>
        <taxon>Basidiomycota</taxon>
        <taxon>Pucciniomycotina</taxon>
        <taxon>Pucciniomycetes</taxon>
        <taxon>Pucciniales</taxon>
        <taxon>Sphaerophragmiaceae</taxon>
        <taxon>Austropuccinia</taxon>
    </lineage>
</organism>
<evidence type="ECO:0000313" key="3">
    <source>
        <dbReference type="Proteomes" id="UP000765509"/>
    </source>
</evidence>
<comment type="caution">
    <text evidence="2">The sequence shown here is derived from an EMBL/GenBank/DDBJ whole genome shotgun (WGS) entry which is preliminary data.</text>
</comment>